<dbReference type="Proteomes" id="UP000634136">
    <property type="component" value="Unassembled WGS sequence"/>
</dbReference>
<evidence type="ECO:0000313" key="1">
    <source>
        <dbReference type="EMBL" id="KAF7831575.1"/>
    </source>
</evidence>
<dbReference type="OrthoDB" id="1432502at2759"/>
<name>A0A834WPU2_9FABA</name>
<accession>A0A834WPU2</accession>
<protein>
    <submittedName>
        <fullName evidence="1">Retrotransposon protein, putative, unclassified</fullName>
    </submittedName>
</protein>
<keyword evidence="2" id="KW-1185">Reference proteome</keyword>
<evidence type="ECO:0000313" key="2">
    <source>
        <dbReference type="Proteomes" id="UP000634136"/>
    </source>
</evidence>
<reference evidence="1" key="1">
    <citation type="submission" date="2020-09" db="EMBL/GenBank/DDBJ databases">
        <title>Genome-Enabled Discovery of Anthraquinone Biosynthesis in Senna tora.</title>
        <authorList>
            <person name="Kang S.-H."/>
            <person name="Pandey R.P."/>
            <person name="Lee C.-M."/>
            <person name="Sim J.-S."/>
            <person name="Jeong J.-T."/>
            <person name="Choi B.-S."/>
            <person name="Jung M."/>
            <person name="Ginzburg D."/>
            <person name="Zhao K."/>
            <person name="Won S.Y."/>
            <person name="Oh T.-J."/>
            <person name="Yu Y."/>
            <person name="Kim N.-H."/>
            <person name="Lee O.R."/>
            <person name="Lee T.-H."/>
            <person name="Bashyal P."/>
            <person name="Kim T.-S."/>
            <person name="Lee W.-H."/>
            <person name="Kawkins C."/>
            <person name="Kim C.-K."/>
            <person name="Kim J.S."/>
            <person name="Ahn B.O."/>
            <person name="Rhee S.Y."/>
            <person name="Sohng J.K."/>
        </authorList>
    </citation>
    <scope>NUCLEOTIDE SEQUENCE</scope>
    <source>
        <tissue evidence="1">Leaf</tissue>
    </source>
</reference>
<proteinExistence type="predicted"/>
<sequence>MQTLNSLCSQVLKARYFPSSTFLEADLSYNPSLTWRSILAGRKVLEKGLTCRIGDGQTTMAFRDNWIPNFSPTEVLNSCIRHCPNLLVYTLMSSQGVWNREAICVFFPPAIANSILVGNLQVPVNRSPLVQDPLPRWSPPPFGCFRVNVDACGRSDLGHRVGVCDSKPPWQSSRSLCASCVAVYE</sequence>
<dbReference type="EMBL" id="JAAIUW010000005">
    <property type="protein sequence ID" value="KAF7831575.1"/>
    <property type="molecule type" value="Genomic_DNA"/>
</dbReference>
<comment type="caution">
    <text evidence="1">The sequence shown here is derived from an EMBL/GenBank/DDBJ whole genome shotgun (WGS) entry which is preliminary data.</text>
</comment>
<dbReference type="AlphaFoldDB" id="A0A834WPU2"/>
<gene>
    <name evidence="1" type="ORF">G2W53_013908</name>
</gene>
<organism evidence="1 2">
    <name type="scientific">Senna tora</name>
    <dbReference type="NCBI Taxonomy" id="362788"/>
    <lineage>
        <taxon>Eukaryota</taxon>
        <taxon>Viridiplantae</taxon>
        <taxon>Streptophyta</taxon>
        <taxon>Embryophyta</taxon>
        <taxon>Tracheophyta</taxon>
        <taxon>Spermatophyta</taxon>
        <taxon>Magnoliopsida</taxon>
        <taxon>eudicotyledons</taxon>
        <taxon>Gunneridae</taxon>
        <taxon>Pentapetalae</taxon>
        <taxon>rosids</taxon>
        <taxon>fabids</taxon>
        <taxon>Fabales</taxon>
        <taxon>Fabaceae</taxon>
        <taxon>Caesalpinioideae</taxon>
        <taxon>Cassia clade</taxon>
        <taxon>Senna</taxon>
    </lineage>
</organism>